<comment type="catalytic activity">
    <reaction evidence="10">
        <text>S-methyl-5'-thioadenosine + phosphate = 5-(methylsulfanyl)-alpha-D-ribose 1-phosphate + adenine</text>
        <dbReference type="Rhea" id="RHEA:11852"/>
        <dbReference type="ChEBI" id="CHEBI:16708"/>
        <dbReference type="ChEBI" id="CHEBI:17509"/>
        <dbReference type="ChEBI" id="CHEBI:43474"/>
        <dbReference type="ChEBI" id="CHEBI:58533"/>
        <dbReference type="EC" id="2.4.2.28"/>
    </reaction>
    <physiologicalReaction direction="left-to-right" evidence="10">
        <dbReference type="Rhea" id="RHEA:11853"/>
    </physiologicalReaction>
</comment>
<evidence type="ECO:0000256" key="4">
    <source>
        <dbReference type="ARBA" id="ARBA00022679"/>
    </source>
</evidence>
<dbReference type="GO" id="GO:0017061">
    <property type="term" value="F:S-methyl-5-thioadenosine phosphorylase activity"/>
    <property type="evidence" value="ECO:0007669"/>
    <property type="project" value="UniProtKB-EC"/>
</dbReference>
<dbReference type="InterPro" id="IPR011324">
    <property type="entry name" value="Cytotoxic_necrot_fac-like_cat"/>
</dbReference>
<dbReference type="SUPFAM" id="SSF64438">
    <property type="entry name" value="CNF1/YfiH-like putative cysteine hydrolases"/>
    <property type="match status" value="1"/>
</dbReference>
<dbReference type="Pfam" id="PF02578">
    <property type="entry name" value="Cu-oxidase_4"/>
    <property type="match status" value="1"/>
</dbReference>
<sequence length="292" mass="32291">MEWIYANRNHTTITNEKDGVVYLTFPKLAAAGVRHGFSTRMGGVSEGHLASMNLSFTRGDDPENVRENFRRIADAIGFRAEDLVFSAQVHETKLRKVTAENRGEGIVRETVPGVDGLATNEPGVPLYTSYADCVPLLFFDPEKQVIAMAHSGWRGTAARIGAKMVRFLEREYGSRVENIIAAIGPSICRNCYEVSEDVAQAFRESFSPGQCAQIFDAKENGKYQLDLWEANRMILTEAGILPEHLDITDLCTCCNHSMLFSHRASHGRRGNMGCFMCLDEQRSLSGSDGTAG</sequence>
<evidence type="ECO:0000256" key="11">
    <source>
        <dbReference type="RuleBase" id="RU361274"/>
    </source>
</evidence>
<reference evidence="12" key="1">
    <citation type="journal article" date="2021" name="PeerJ">
        <title>Extensive microbial diversity within the chicken gut microbiome revealed by metagenomics and culture.</title>
        <authorList>
            <person name="Gilroy R."/>
            <person name="Ravi A."/>
            <person name="Getino M."/>
            <person name="Pursley I."/>
            <person name="Horton D.L."/>
            <person name="Alikhan N.F."/>
            <person name="Baker D."/>
            <person name="Gharbi K."/>
            <person name="Hall N."/>
            <person name="Watson M."/>
            <person name="Adriaenssens E.M."/>
            <person name="Foster-Nyarko E."/>
            <person name="Jarju S."/>
            <person name="Secka A."/>
            <person name="Antonio M."/>
            <person name="Oren A."/>
            <person name="Chaudhuri R.R."/>
            <person name="La Ragione R."/>
            <person name="Hildebrand F."/>
            <person name="Pallen M.J."/>
        </authorList>
    </citation>
    <scope>NUCLEOTIDE SEQUENCE</scope>
    <source>
        <strain evidence="12">ChiSxjej3B15-1167</strain>
    </source>
</reference>
<evidence type="ECO:0000256" key="5">
    <source>
        <dbReference type="ARBA" id="ARBA00022723"/>
    </source>
</evidence>
<evidence type="ECO:0000256" key="10">
    <source>
        <dbReference type="ARBA" id="ARBA00049893"/>
    </source>
</evidence>
<evidence type="ECO:0000256" key="9">
    <source>
        <dbReference type="ARBA" id="ARBA00048968"/>
    </source>
</evidence>
<reference evidence="12" key="2">
    <citation type="submission" date="2021-04" db="EMBL/GenBank/DDBJ databases">
        <authorList>
            <person name="Gilroy R."/>
        </authorList>
    </citation>
    <scope>NUCLEOTIDE SEQUENCE</scope>
    <source>
        <strain evidence="12">ChiSxjej3B15-1167</strain>
    </source>
</reference>
<comment type="catalytic activity">
    <reaction evidence="9">
        <text>adenosine + phosphate = alpha-D-ribose 1-phosphate + adenine</text>
        <dbReference type="Rhea" id="RHEA:27642"/>
        <dbReference type="ChEBI" id="CHEBI:16335"/>
        <dbReference type="ChEBI" id="CHEBI:16708"/>
        <dbReference type="ChEBI" id="CHEBI:43474"/>
        <dbReference type="ChEBI" id="CHEBI:57720"/>
        <dbReference type="EC" id="2.4.2.1"/>
    </reaction>
    <physiologicalReaction direction="left-to-right" evidence="9">
        <dbReference type="Rhea" id="RHEA:27643"/>
    </physiologicalReaction>
</comment>
<evidence type="ECO:0000256" key="7">
    <source>
        <dbReference type="ARBA" id="ARBA00022833"/>
    </source>
</evidence>
<gene>
    <name evidence="12" type="primary">pgeF</name>
    <name evidence="12" type="ORF">H9849_01680</name>
</gene>
<dbReference type="PANTHER" id="PTHR30616">
    <property type="entry name" value="UNCHARACTERIZED PROTEIN YFIH"/>
    <property type="match status" value="1"/>
</dbReference>
<evidence type="ECO:0000313" key="13">
    <source>
        <dbReference type="Proteomes" id="UP000886805"/>
    </source>
</evidence>
<evidence type="ECO:0000256" key="3">
    <source>
        <dbReference type="ARBA" id="ARBA00007353"/>
    </source>
</evidence>
<comment type="catalytic activity">
    <reaction evidence="8">
        <text>adenosine + H2O + H(+) = inosine + NH4(+)</text>
        <dbReference type="Rhea" id="RHEA:24408"/>
        <dbReference type="ChEBI" id="CHEBI:15377"/>
        <dbReference type="ChEBI" id="CHEBI:15378"/>
        <dbReference type="ChEBI" id="CHEBI:16335"/>
        <dbReference type="ChEBI" id="CHEBI:17596"/>
        <dbReference type="ChEBI" id="CHEBI:28938"/>
        <dbReference type="EC" id="3.5.4.4"/>
    </reaction>
    <physiologicalReaction direction="left-to-right" evidence="8">
        <dbReference type="Rhea" id="RHEA:24409"/>
    </physiologicalReaction>
</comment>
<comment type="caution">
    <text evidence="12">The sequence shown here is derived from an EMBL/GenBank/DDBJ whole genome shotgun (WGS) entry which is preliminary data.</text>
</comment>
<keyword evidence="5" id="KW-0479">Metal-binding</keyword>
<dbReference type="CDD" id="cd16833">
    <property type="entry name" value="YfiH"/>
    <property type="match status" value="1"/>
</dbReference>
<dbReference type="Gene3D" id="3.60.140.10">
    <property type="entry name" value="CNF1/YfiH-like putative cysteine hydrolases"/>
    <property type="match status" value="1"/>
</dbReference>
<accession>A0A9D2BCT2</accession>
<dbReference type="GO" id="GO:0016787">
    <property type="term" value="F:hydrolase activity"/>
    <property type="evidence" value="ECO:0007669"/>
    <property type="project" value="UniProtKB-KW"/>
</dbReference>
<evidence type="ECO:0000256" key="8">
    <source>
        <dbReference type="ARBA" id="ARBA00047989"/>
    </source>
</evidence>
<protein>
    <recommendedName>
        <fullName evidence="11">Purine nucleoside phosphorylase</fullName>
    </recommendedName>
</protein>
<dbReference type="PANTHER" id="PTHR30616:SF2">
    <property type="entry name" value="PURINE NUCLEOSIDE PHOSPHORYLASE LACC1"/>
    <property type="match status" value="1"/>
</dbReference>
<keyword evidence="6" id="KW-0378">Hydrolase</keyword>
<comment type="catalytic activity">
    <reaction evidence="1">
        <text>inosine + phosphate = alpha-D-ribose 1-phosphate + hypoxanthine</text>
        <dbReference type="Rhea" id="RHEA:27646"/>
        <dbReference type="ChEBI" id="CHEBI:17368"/>
        <dbReference type="ChEBI" id="CHEBI:17596"/>
        <dbReference type="ChEBI" id="CHEBI:43474"/>
        <dbReference type="ChEBI" id="CHEBI:57720"/>
        <dbReference type="EC" id="2.4.2.1"/>
    </reaction>
    <physiologicalReaction direction="left-to-right" evidence="1">
        <dbReference type="Rhea" id="RHEA:27647"/>
    </physiologicalReaction>
</comment>
<keyword evidence="4" id="KW-0808">Transferase</keyword>
<evidence type="ECO:0000256" key="6">
    <source>
        <dbReference type="ARBA" id="ARBA00022801"/>
    </source>
</evidence>
<dbReference type="InterPro" id="IPR038371">
    <property type="entry name" value="Cu_polyphenol_OxRdtase_sf"/>
</dbReference>
<dbReference type="EMBL" id="DXEQ01000045">
    <property type="protein sequence ID" value="HIX71710.1"/>
    <property type="molecule type" value="Genomic_DNA"/>
</dbReference>
<dbReference type="GO" id="GO:0005507">
    <property type="term" value="F:copper ion binding"/>
    <property type="evidence" value="ECO:0007669"/>
    <property type="project" value="TreeGrafter"/>
</dbReference>
<comment type="function">
    <text evidence="2">Purine nucleoside enzyme that catalyzes the phosphorolysis of adenosine and inosine nucleosides, yielding D-ribose 1-phosphate and the respective free bases, adenine and hypoxanthine. Also catalyzes the phosphorolysis of S-methyl-5'-thioadenosine into adenine and S-methyl-5-thio-alpha-D-ribose 1-phosphate. Also has adenosine deaminase activity.</text>
</comment>
<organism evidence="12 13">
    <name type="scientific">Candidatus Anaerobutyricum stercoripullorum</name>
    <dbReference type="NCBI Taxonomy" id="2838456"/>
    <lineage>
        <taxon>Bacteria</taxon>
        <taxon>Bacillati</taxon>
        <taxon>Bacillota</taxon>
        <taxon>Clostridia</taxon>
        <taxon>Lachnospirales</taxon>
        <taxon>Lachnospiraceae</taxon>
        <taxon>Anaerobutyricum</taxon>
    </lineage>
</organism>
<evidence type="ECO:0000256" key="1">
    <source>
        <dbReference type="ARBA" id="ARBA00000553"/>
    </source>
</evidence>
<comment type="similarity">
    <text evidence="3 11">Belongs to the purine nucleoside phosphorylase YfiH/LACC1 family.</text>
</comment>
<dbReference type="NCBIfam" id="TIGR00726">
    <property type="entry name" value="peptidoglycan editing factor PgeF"/>
    <property type="match status" value="1"/>
</dbReference>
<dbReference type="InterPro" id="IPR003730">
    <property type="entry name" value="Cu_polyphenol_OxRdtase"/>
</dbReference>
<proteinExistence type="inferred from homology"/>
<keyword evidence="7" id="KW-0862">Zinc</keyword>
<dbReference type="AlphaFoldDB" id="A0A9D2BCT2"/>
<dbReference type="Proteomes" id="UP000886805">
    <property type="component" value="Unassembled WGS sequence"/>
</dbReference>
<name>A0A9D2BCT2_9FIRM</name>
<evidence type="ECO:0000313" key="12">
    <source>
        <dbReference type="EMBL" id="HIX71710.1"/>
    </source>
</evidence>
<evidence type="ECO:0000256" key="2">
    <source>
        <dbReference type="ARBA" id="ARBA00003215"/>
    </source>
</evidence>